<dbReference type="Gene3D" id="3.30.420.40">
    <property type="match status" value="1"/>
</dbReference>
<reference evidence="2" key="1">
    <citation type="submission" date="2019-04" db="EMBL/GenBank/DDBJ databases">
        <title>Evolution of Biomass-Degrading Anaerobic Consortia Revealed by Metagenomics.</title>
        <authorList>
            <person name="Peng X."/>
        </authorList>
    </citation>
    <scope>NUCLEOTIDE SEQUENCE</scope>
    <source>
        <strain evidence="2">SIG12</strain>
    </source>
</reference>
<name>A0A8T3VFU4_9EURY</name>
<organism evidence="2 3">
    <name type="scientific">Methanobrevibacter millerae</name>
    <dbReference type="NCBI Taxonomy" id="230361"/>
    <lineage>
        <taxon>Archaea</taxon>
        <taxon>Methanobacteriati</taxon>
        <taxon>Methanobacteriota</taxon>
        <taxon>Methanomada group</taxon>
        <taxon>Methanobacteria</taxon>
        <taxon>Methanobacteriales</taxon>
        <taxon>Methanobacteriaceae</taxon>
        <taxon>Methanobrevibacter</taxon>
    </lineage>
</organism>
<dbReference type="InterPro" id="IPR002756">
    <property type="entry name" value="MfnF"/>
</dbReference>
<dbReference type="InterPro" id="IPR043129">
    <property type="entry name" value="ATPase_NBD"/>
</dbReference>
<sequence length="341" mass="37197">MKIAGFDIGGANTDLAVIDFENGEIKNIEVDFAYLPMWSNNDDLSRVLVELIEKICPLSEIDAVGISMTAELVDAYDTKKDGVLDVVNKCEKTFSCPIAYVGIDGMMSKKEIEKNPLKAAAANWIATAQIATLISDNCIFIDTGSTTTDIIPIKDGKECAIGKSDFDRSATGELVYTGTLRTNLASFLDKIEFNGKEYRVASELFAQTADVYTVLDLITPEDYVCDTFDGESKSKVDCAKRIARVVCADLEMLSEADIVEISKFIHQKQIEQIADGLKQVHETQGLDLIITTGLGKDILDRPAAELLGLEVKSMGDILTDEECVVAPAVGTSVMMNKYLND</sequence>
<evidence type="ECO:0000313" key="2">
    <source>
        <dbReference type="EMBL" id="MBE6505036.1"/>
    </source>
</evidence>
<proteinExistence type="predicted"/>
<dbReference type="AlphaFoldDB" id="A0A8T3VFU4"/>
<protein>
    <submittedName>
        <fullName evidence="2">H4MPT-linked C1 transfer pathway protein</fullName>
    </submittedName>
</protein>
<evidence type="ECO:0000313" key="3">
    <source>
        <dbReference type="Proteomes" id="UP000762703"/>
    </source>
</evidence>
<dbReference type="Gene3D" id="3.30.420.190">
    <property type="entry name" value="conserved archaeal protein q6m145"/>
    <property type="match status" value="1"/>
</dbReference>
<evidence type="ECO:0000259" key="1">
    <source>
        <dbReference type="Pfam" id="PF01968"/>
    </source>
</evidence>
<dbReference type="Proteomes" id="UP000762703">
    <property type="component" value="Unassembled WGS sequence"/>
</dbReference>
<feature type="domain" description="Hydantoinase A/oxoprolinase" evidence="1">
    <location>
        <begin position="64"/>
        <end position="312"/>
    </location>
</feature>
<dbReference type="SUPFAM" id="SSF53067">
    <property type="entry name" value="Actin-like ATPase domain"/>
    <property type="match status" value="1"/>
</dbReference>
<dbReference type="InterPro" id="IPR002821">
    <property type="entry name" value="Hydantoinase_A"/>
</dbReference>
<comment type="caution">
    <text evidence="2">The sequence shown here is derived from an EMBL/GenBank/DDBJ whole genome shotgun (WGS) entry which is preliminary data.</text>
</comment>
<gene>
    <name evidence="2" type="ORF">E7Z73_04715</name>
</gene>
<dbReference type="NCBIfam" id="TIGR03123">
    <property type="entry name" value="one_C_unchar_1"/>
    <property type="match status" value="1"/>
</dbReference>
<dbReference type="GO" id="GO:0016787">
    <property type="term" value="F:hydrolase activity"/>
    <property type="evidence" value="ECO:0007669"/>
    <property type="project" value="InterPro"/>
</dbReference>
<accession>A0A8T3VFU4</accession>
<dbReference type="Pfam" id="PF01968">
    <property type="entry name" value="Hydantoinase_A"/>
    <property type="match status" value="1"/>
</dbReference>
<dbReference type="RefSeq" id="WP_303736678.1">
    <property type="nucleotide sequence ID" value="NZ_SUTE01000037.1"/>
</dbReference>
<dbReference type="EMBL" id="SUTE01000037">
    <property type="protein sequence ID" value="MBE6505036.1"/>
    <property type="molecule type" value="Genomic_DNA"/>
</dbReference>